<proteinExistence type="predicted"/>
<evidence type="ECO:0000313" key="2">
    <source>
        <dbReference type="Proteomes" id="UP001057498"/>
    </source>
</evidence>
<organism evidence="1 2">
    <name type="scientific">Sphaerotilus microaerophilus</name>
    <dbReference type="NCBI Taxonomy" id="2914710"/>
    <lineage>
        <taxon>Bacteria</taxon>
        <taxon>Pseudomonadati</taxon>
        <taxon>Pseudomonadota</taxon>
        <taxon>Betaproteobacteria</taxon>
        <taxon>Burkholderiales</taxon>
        <taxon>Sphaerotilaceae</taxon>
        <taxon>Sphaerotilus</taxon>
    </lineage>
</organism>
<evidence type="ECO:0008006" key="3">
    <source>
        <dbReference type="Google" id="ProtNLM"/>
    </source>
</evidence>
<sequence>MSAQVRPRIDEVPTLTEVIGFSEAAASAASAAGAVPVPPAVPVAAVDASAAAVSGASFGAAPGRGDAADLLALAPLAEADVPVEAWLAVAESQISQQVLSDVQRQVDRMFEYRVREALGPALARLTDQFVEETRRELSLTLRDIVKRAVAQELARLRLR</sequence>
<protein>
    <recommendedName>
        <fullName evidence="3">DUF2486 family protein</fullName>
    </recommendedName>
</protein>
<dbReference type="EMBL" id="AP025730">
    <property type="protein sequence ID" value="BDI06503.1"/>
    <property type="molecule type" value="Genomic_DNA"/>
</dbReference>
<reference evidence="1" key="1">
    <citation type="submission" date="2022-04" db="EMBL/GenBank/DDBJ databases">
        <title>Whole genome sequence of Sphaerotilus sp. FB-5.</title>
        <authorList>
            <person name="Takeda M."/>
            <person name="Narihara S."/>
            <person name="Akimoto M."/>
            <person name="Akimoto R."/>
            <person name="Nishiyashiki S."/>
            <person name="Murakami T."/>
        </authorList>
    </citation>
    <scope>NUCLEOTIDE SEQUENCE</scope>
    <source>
        <strain evidence="1">FB-5</strain>
    </source>
</reference>
<keyword evidence="2" id="KW-1185">Reference proteome</keyword>
<evidence type="ECO:0000313" key="1">
    <source>
        <dbReference type="EMBL" id="BDI06503.1"/>
    </source>
</evidence>
<accession>A0ABM7YPQ4</accession>
<gene>
    <name evidence="1" type="ORF">CATMQ487_34730</name>
</gene>
<dbReference type="Proteomes" id="UP001057498">
    <property type="component" value="Chromosome"/>
</dbReference>
<name>A0ABM7YPQ4_9BURK</name>